<dbReference type="Pfam" id="PF00884">
    <property type="entry name" value="Sulfatase"/>
    <property type="match status" value="1"/>
</dbReference>
<sequence length="493" mass="56230">MIQHIKNVLSSTAQFPKLTAFALGLYPFLHYYSSNVYMVGSWEQVLFLVFLCFILPQIIIGLSTLLMRFRPLSALEKYNLSVLSLSLFTALLGVLIFHFNKKEMLTALIVSGGLGFVLYKHLKKIIVLQCLLALISLLTLIPKLHFAMTQNNAGWLQSSDAILNAKLKHKPNIFVIQPDGYVGKDVINKGFYNYDNSAFESFLDKNNFINYSNFRSNYYSTLTSNASLFGMKHHYYSNTNKRTLKTHNATDVIVGEQNTVLKILQNNGYNSYLFTDNSYFLFDRIPLAYTYCNVPKASVSLYKNGVIKGIDIVSDFKQVLDTLPKKHNFFFIEKTIPGHVIYKQSASRGVEGERKRYLDKLEQANVWLEDLITRINAYDENALVILVADHGGFVGLEYTMEAVKRRLTNQEAQSAFSTLLSIKYPKEMDPEQLSFKSTVNLFKTVFYGLTDNQAFLDDLEPDSSYLPLHEDGSTHYYECIDTNGNVSYQKLSN</sequence>
<dbReference type="SUPFAM" id="SSF53649">
    <property type="entry name" value="Alkaline phosphatase-like"/>
    <property type="match status" value="1"/>
</dbReference>
<reference evidence="4" key="1">
    <citation type="submission" date="2016-10" db="EMBL/GenBank/DDBJ databases">
        <authorList>
            <person name="Varghese N."/>
            <person name="Submissions S."/>
        </authorList>
    </citation>
    <scope>NUCLEOTIDE SEQUENCE [LARGE SCALE GENOMIC DNA]</scope>
    <source>
        <strain evidence="4">DSM 23842</strain>
    </source>
</reference>
<keyword evidence="1" id="KW-0472">Membrane</keyword>
<evidence type="ECO:0000256" key="1">
    <source>
        <dbReference type="SAM" id="Phobius"/>
    </source>
</evidence>
<organism evidence="3 4">
    <name type="scientific">Bizionia paragorgiae</name>
    <dbReference type="NCBI Taxonomy" id="283786"/>
    <lineage>
        <taxon>Bacteria</taxon>
        <taxon>Pseudomonadati</taxon>
        <taxon>Bacteroidota</taxon>
        <taxon>Flavobacteriia</taxon>
        <taxon>Flavobacteriales</taxon>
        <taxon>Flavobacteriaceae</taxon>
        <taxon>Bizionia</taxon>
    </lineage>
</organism>
<keyword evidence="4" id="KW-1185">Reference proteome</keyword>
<feature type="transmembrane region" description="Helical" evidence="1">
    <location>
        <begin position="126"/>
        <end position="148"/>
    </location>
</feature>
<dbReference type="InterPro" id="IPR000917">
    <property type="entry name" value="Sulfatase_N"/>
</dbReference>
<feature type="transmembrane region" description="Helical" evidence="1">
    <location>
        <begin position="45"/>
        <end position="66"/>
    </location>
</feature>
<evidence type="ECO:0000313" key="3">
    <source>
        <dbReference type="EMBL" id="SEA23099.1"/>
    </source>
</evidence>
<feature type="transmembrane region" description="Helical" evidence="1">
    <location>
        <begin position="104"/>
        <end position="119"/>
    </location>
</feature>
<keyword evidence="1" id="KW-1133">Transmembrane helix</keyword>
<evidence type="ECO:0000313" key="4">
    <source>
        <dbReference type="Proteomes" id="UP000198846"/>
    </source>
</evidence>
<feature type="transmembrane region" description="Helical" evidence="1">
    <location>
        <begin position="15"/>
        <end position="33"/>
    </location>
</feature>
<dbReference type="EMBL" id="FNQK01000008">
    <property type="protein sequence ID" value="SEA23099.1"/>
    <property type="molecule type" value="Genomic_DNA"/>
</dbReference>
<dbReference type="STRING" id="283786.SAMN04487990_108151"/>
<gene>
    <name evidence="3" type="ORF">SAMN04487990_108151</name>
</gene>
<feature type="transmembrane region" description="Helical" evidence="1">
    <location>
        <begin position="78"/>
        <end position="98"/>
    </location>
</feature>
<dbReference type="Proteomes" id="UP000198846">
    <property type="component" value="Unassembled WGS sequence"/>
</dbReference>
<keyword evidence="1" id="KW-0812">Transmembrane</keyword>
<protein>
    <submittedName>
        <fullName evidence="3">Sulfatase</fullName>
    </submittedName>
</protein>
<feature type="domain" description="Sulfatase N-terminal" evidence="2">
    <location>
        <begin position="202"/>
        <end position="393"/>
    </location>
</feature>
<dbReference type="AlphaFoldDB" id="A0A1H3ZH47"/>
<proteinExistence type="predicted"/>
<name>A0A1H3ZH47_BIZPA</name>
<evidence type="ECO:0000259" key="2">
    <source>
        <dbReference type="Pfam" id="PF00884"/>
    </source>
</evidence>
<dbReference type="OrthoDB" id="1398489at2"/>
<dbReference type="InterPro" id="IPR017850">
    <property type="entry name" value="Alkaline_phosphatase_core_sf"/>
</dbReference>
<dbReference type="RefSeq" id="WP_092133666.1">
    <property type="nucleotide sequence ID" value="NZ_FNQK01000008.1"/>
</dbReference>
<dbReference type="Gene3D" id="3.40.720.10">
    <property type="entry name" value="Alkaline Phosphatase, subunit A"/>
    <property type="match status" value="1"/>
</dbReference>
<accession>A0A1H3ZH47</accession>